<dbReference type="Pfam" id="PF13424">
    <property type="entry name" value="TPR_12"/>
    <property type="match status" value="1"/>
</dbReference>
<dbReference type="InterPro" id="IPR019734">
    <property type="entry name" value="TPR_rpt"/>
</dbReference>
<evidence type="ECO:0000256" key="2">
    <source>
        <dbReference type="ARBA" id="ARBA00022803"/>
    </source>
</evidence>
<keyword evidence="1" id="KW-0677">Repeat</keyword>
<evidence type="ECO:0000256" key="3">
    <source>
        <dbReference type="PROSITE-ProRule" id="PRU00339"/>
    </source>
</evidence>
<dbReference type="PROSITE" id="PS51257">
    <property type="entry name" value="PROKAR_LIPOPROTEIN"/>
    <property type="match status" value="1"/>
</dbReference>
<evidence type="ECO:0000313" key="6">
    <source>
        <dbReference type="Proteomes" id="UP000242930"/>
    </source>
</evidence>
<dbReference type="InterPro" id="IPR051012">
    <property type="entry name" value="CellSynth/LPSAsmb/PSIAsmb"/>
</dbReference>
<dbReference type="STRING" id="915471.SAMN05216201_10131"/>
<accession>A0A1H6RPJ0</accession>
<gene>
    <name evidence="5" type="ORF">SAMN05216201_10131</name>
</gene>
<dbReference type="RefSeq" id="WP_244517073.1">
    <property type="nucleotide sequence ID" value="NZ_FNZE01000001.1"/>
</dbReference>
<evidence type="ECO:0000256" key="4">
    <source>
        <dbReference type="SAM" id="SignalP"/>
    </source>
</evidence>
<evidence type="ECO:0000313" key="5">
    <source>
        <dbReference type="EMBL" id="SEI56416.1"/>
    </source>
</evidence>
<sequence>MPAINKSFALLSALALLGGCQILPSARTDAAQPEAETATPPSAAVAAVPSASFSPDTLYSLLVAELAGQRDRFDIALANYVEQAHATGDPAVAERAFRIAEYLGADEAALETALLWADSAEDNLDAQRVAAIQLARAGRHDQAMLYMEQVLQAKGDTHFDFLALTAAQTDPETRAGLRQSFDRLLERYPDNAQLVFGRAVLLQQDGRREEALASLEAHPAGSREVAPLLLRARLLRSLDRNEEALSLLKAGLRQHPDDKRLRLTYARQLLEDQQLDAARKQFIELLQRFPEDDDLRLSLALVSIEAKAWDEARPLLEELIERDSHVDAAHFNLGRIAEQQNDSRRALGDYAEVGPGNDYLPAQVRRTELLVKAGRSAEAERLLAGARDSQPDYALQLYLIEIESLSKQQRYDAAWQRISEALEQFPEDLNLTYTRAMLAEKRGDLAGLERDLRFIIEREPDNAMALNALGYTLADRTTRYAEARELIAKAYELNPDDPAILDSLGWVNYRLGNLPEAEKLLRQALKRMPDHEVAAHLGEVLWVSGQQDAARKVWRQALTDTPDSSVLQETLKRLTGKVQP</sequence>
<dbReference type="AlphaFoldDB" id="A0A1H6RPJ0"/>
<keyword evidence="6" id="KW-1185">Reference proteome</keyword>
<feature type="repeat" description="TPR" evidence="3">
    <location>
        <begin position="498"/>
        <end position="531"/>
    </location>
</feature>
<dbReference type="Proteomes" id="UP000242930">
    <property type="component" value="Unassembled WGS sequence"/>
</dbReference>
<feature type="signal peptide" evidence="4">
    <location>
        <begin position="1"/>
        <end position="30"/>
    </location>
</feature>
<proteinExistence type="predicted"/>
<dbReference type="EMBL" id="FNZE01000001">
    <property type="protein sequence ID" value="SEI56416.1"/>
    <property type="molecule type" value="Genomic_DNA"/>
</dbReference>
<dbReference type="SUPFAM" id="SSF48452">
    <property type="entry name" value="TPR-like"/>
    <property type="match status" value="2"/>
</dbReference>
<dbReference type="Pfam" id="PF13432">
    <property type="entry name" value="TPR_16"/>
    <property type="match status" value="2"/>
</dbReference>
<dbReference type="SMART" id="SM00028">
    <property type="entry name" value="TPR"/>
    <property type="match status" value="4"/>
</dbReference>
<keyword evidence="4" id="KW-0732">Signal</keyword>
<keyword evidence="2 3" id="KW-0802">TPR repeat</keyword>
<name>A0A1H6RPJ0_9PSED</name>
<reference evidence="6" key="1">
    <citation type="submission" date="2016-10" db="EMBL/GenBank/DDBJ databases">
        <authorList>
            <person name="Varghese N."/>
            <person name="Submissions S."/>
        </authorList>
    </citation>
    <scope>NUCLEOTIDE SEQUENCE [LARGE SCALE GENOMIC DNA]</scope>
    <source>
        <strain evidence="6">LMG 25967</strain>
    </source>
</reference>
<protein>
    <submittedName>
        <fullName evidence="5">Tetratricopeptide repeat-containing protein</fullName>
    </submittedName>
</protein>
<dbReference type="PROSITE" id="PS50005">
    <property type="entry name" value="TPR"/>
    <property type="match status" value="1"/>
</dbReference>
<feature type="chain" id="PRO_5017367574" evidence="4">
    <location>
        <begin position="31"/>
        <end position="580"/>
    </location>
</feature>
<dbReference type="PANTHER" id="PTHR45586:SF1">
    <property type="entry name" value="LIPOPOLYSACCHARIDE ASSEMBLY PROTEIN B"/>
    <property type="match status" value="1"/>
</dbReference>
<dbReference type="InterPro" id="IPR011990">
    <property type="entry name" value="TPR-like_helical_dom_sf"/>
</dbReference>
<evidence type="ECO:0000256" key="1">
    <source>
        <dbReference type="ARBA" id="ARBA00022737"/>
    </source>
</evidence>
<organism evidence="5 6">
    <name type="scientific">Pseudomonas linyingensis</name>
    <dbReference type="NCBI Taxonomy" id="915471"/>
    <lineage>
        <taxon>Bacteria</taxon>
        <taxon>Pseudomonadati</taxon>
        <taxon>Pseudomonadota</taxon>
        <taxon>Gammaproteobacteria</taxon>
        <taxon>Pseudomonadales</taxon>
        <taxon>Pseudomonadaceae</taxon>
        <taxon>Pseudomonas</taxon>
    </lineage>
</organism>
<dbReference type="PANTHER" id="PTHR45586">
    <property type="entry name" value="TPR REPEAT-CONTAINING PROTEIN PA4667"/>
    <property type="match status" value="1"/>
</dbReference>
<dbReference type="Gene3D" id="1.25.40.10">
    <property type="entry name" value="Tetratricopeptide repeat domain"/>
    <property type="match status" value="2"/>
</dbReference>
<dbReference type="Pfam" id="PF14559">
    <property type="entry name" value="TPR_19"/>
    <property type="match status" value="1"/>
</dbReference>